<evidence type="ECO:0000313" key="1">
    <source>
        <dbReference type="EMBL" id="KIM43547.1"/>
    </source>
</evidence>
<protein>
    <recommendedName>
        <fullName evidence="3">F-box domain-containing protein</fullName>
    </recommendedName>
</protein>
<gene>
    <name evidence="1" type="ORF">M413DRAFT_9573</name>
</gene>
<name>A0A0C2YR84_HEBCY</name>
<dbReference type="SUPFAM" id="SSF52047">
    <property type="entry name" value="RNI-like"/>
    <property type="match status" value="1"/>
</dbReference>
<reference evidence="1 2" key="1">
    <citation type="submission" date="2014-04" db="EMBL/GenBank/DDBJ databases">
        <authorList>
            <consortium name="DOE Joint Genome Institute"/>
            <person name="Kuo A."/>
            <person name="Gay G."/>
            <person name="Dore J."/>
            <person name="Kohler A."/>
            <person name="Nagy L.G."/>
            <person name="Floudas D."/>
            <person name="Copeland A."/>
            <person name="Barry K.W."/>
            <person name="Cichocki N."/>
            <person name="Veneault-Fourrey C."/>
            <person name="LaButti K."/>
            <person name="Lindquist E.A."/>
            <person name="Lipzen A."/>
            <person name="Lundell T."/>
            <person name="Morin E."/>
            <person name="Murat C."/>
            <person name="Sun H."/>
            <person name="Tunlid A."/>
            <person name="Henrissat B."/>
            <person name="Grigoriev I.V."/>
            <person name="Hibbett D.S."/>
            <person name="Martin F."/>
            <person name="Nordberg H.P."/>
            <person name="Cantor M.N."/>
            <person name="Hua S.X."/>
        </authorList>
    </citation>
    <scope>NUCLEOTIDE SEQUENCE [LARGE SCALE GENOMIC DNA]</scope>
    <source>
        <strain evidence="2">h7</strain>
    </source>
</reference>
<keyword evidence="2" id="KW-1185">Reference proteome</keyword>
<organism evidence="1 2">
    <name type="scientific">Hebeloma cylindrosporum</name>
    <dbReference type="NCBI Taxonomy" id="76867"/>
    <lineage>
        <taxon>Eukaryota</taxon>
        <taxon>Fungi</taxon>
        <taxon>Dikarya</taxon>
        <taxon>Basidiomycota</taxon>
        <taxon>Agaricomycotina</taxon>
        <taxon>Agaricomycetes</taxon>
        <taxon>Agaricomycetidae</taxon>
        <taxon>Agaricales</taxon>
        <taxon>Agaricineae</taxon>
        <taxon>Hymenogastraceae</taxon>
        <taxon>Hebeloma</taxon>
    </lineage>
</organism>
<dbReference type="Gene3D" id="3.80.10.10">
    <property type="entry name" value="Ribonuclease Inhibitor"/>
    <property type="match status" value="1"/>
</dbReference>
<dbReference type="HOGENOM" id="CLU_036316_4_0_1"/>
<sequence length="356" mass="39859">MYHSNPTSGTIFPAELVDSVIDYNHDDPETLMTCALVNRQWTPSSRFHLFSRVTISHTNAREFIQLLASPHCTFLTVLCALDVHFVPGSQRWFNEFSQRLFLVNRTTITSLGISGSRSTPIRDEARLALSMFTNQVNNLFFGPVIFPKFADFAALICGFHALESLSCVASFQDAESPHDLSFTSPIRYLKLSAPSVKLVLEFLLQDNTLPTVTSLSLSHLTVEDYPAFSRYMQTPNSILQSLVMKMDINFSGVPLDVFVERLDMTQFTALRELCIDANPCIPPQSLFNILSDMSSSSHLEMLKVSACLVQGIARVDILLSGDRFPLLRHLTILGASWDDVNQFLPRCGSKNILRLA</sequence>
<dbReference type="AlphaFoldDB" id="A0A0C2YR84"/>
<reference evidence="2" key="2">
    <citation type="submission" date="2015-01" db="EMBL/GenBank/DDBJ databases">
        <title>Evolutionary Origins and Diversification of the Mycorrhizal Mutualists.</title>
        <authorList>
            <consortium name="DOE Joint Genome Institute"/>
            <consortium name="Mycorrhizal Genomics Consortium"/>
            <person name="Kohler A."/>
            <person name="Kuo A."/>
            <person name="Nagy L.G."/>
            <person name="Floudas D."/>
            <person name="Copeland A."/>
            <person name="Barry K.W."/>
            <person name="Cichocki N."/>
            <person name="Veneault-Fourrey C."/>
            <person name="LaButti K."/>
            <person name="Lindquist E.A."/>
            <person name="Lipzen A."/>
            <person name="Lundell T."/>
            <person name="Morin E."/>
            <person name="Murat C."/>
            <person name="Riley R."/>
            <person name="Ohm R."/>
            <person name="Sun H."/>
            <person name="Tunlid A."/>
            <person name="Henrissat B."/>
            <person name="Grigoriev I.V."/>
            <person name="Hibbett D.S."/>
            <person name="Martin F."/>
        </authorList>
    </citation>
    <scope>NUCLEOTIDE SEQUENCE [LARGE SCALE GENOMIC DNA]</scope>
    <source>
        <strain evidence="2">h7</strain>
    </source>
</reference>
<accession>A0A0C2YR84</accession>
<proteinExistence type="predicted"/>
<evidence type="ECO:0000313" key="2">
    <source>
        <dbReference type="Proteomes" id="UP000053424"/>
    </source>
</evidence>
<dbReference type="InterPro" id="IPR032675">
    <property type="entry name" value="LRR_dom_sf"/>
</dbReference>
<dbReference type="EMBL" id="KN831775">
    <property type="protein sequence ID" value="KIM43547.1"/>
    <property type="molecule type" value="Genomic_DNA"/>
</dbReference>
<evidence type="ECO:0008006" key="3">
    <source>
        <dbReference type="Google" id="ProtNLM"/>
    </source>
</evidence>
<dbReference type="OrthoDB" id="2921803at2759"/>
<dbReference type="Proteomes" id="UP000053424">
    <property type="component" value="Unassembled WGS sequence"/>
</dbReference>